<reference evidence="9" key="1">
    <citation type="journal article" date="2021" name="Nat. Commun.">
        <title>Genetic determinants of endophytism in the Arabidopsis root mycobiome.</title>
        <authorList>
            <person name="Mesny F."/>
            <person name="Miyauchi S."/>
            <person name="Thiergart T."/>
            <person name="Pickel B."/>
            <person name="Atanasova L."/>
            <person name="Karlsson M."/>
            <person name="Huettel B."/>
            <person name="Barry K.W."/>
            <person name="Haridas S."/>
            <person name="Chen C."/>
            <person name="Bauer D."/>
            <person name="Andreopoulos W."/>
            <person name="Pangilinan J."/>
            <person name="LaButti K."/>
            <person name="Riley R."/>
            <person name="Lipzen A."/>
            <person name="Clum A."/>
            <person name="Drula E."/>
            <person name="Henrissat B."/>
            <person name="Kohler A."/>
            <person name="Grigoriev I.V."/>
            <person name="Martin F.M."/>
            <person name="Hacquard S."/>
        </authorList>
    </citation>
    <scope>NUCLEOTIDE SEQUENCE</scope>
    <source>
        <strain evidence="9">MPI-CAGE-AT-0016</strain>
    </source>
</reference>
<dbReference type="PANTHER" id="PTHR43791:SF12">
    <property type="entry name" value="MAJOR FACILITATOR SUPERFAMILY (MFS) PROFILE DOMAIN-CONTAINING PROTEIN"/>
    <property type="match status" value="1"/>
</dbReference>
<dbReference type="AlphaFoldDB" id="A0A8K0X0Y7"/>
<protein>
    <submittedName>
        <fullName evidence="9">Major facilitator superfamily domain-containing protein</fullName>
    </submittedName>
</protein>
<keyword evidence="3 7" id="KW-0812">Transmembrane</keyword>
<feature type="transmembrane region" description="Helical" evidence="7">
    <location>
        <begin position="435"/>
        <end position="456"/>
    </location>
</feature>
<dbReference type="Proteomes" id="UP000813385">
    <property type="component" value="Unassembled WGS sequence"/>
</dbReference>
<feature type="transmembrane region" description="Helical" evidence="7">
    <location>
        <begin position="178"/>
        <end position="198"/>
    </location>
</feature>
<dbReference type="Pfam" id="PF07690">
    <property type="entry name" value="MFS_1"/>
    <property type="match status" value="1"/>
</dbReference>
<evidence type="ECO:0000256" key="3">
    <source>
        <dbReference type="ARBA" id="ARBA00022692"/>
    </source>
</evidence>
<keyword evidence="2" id="KW-0813">Transport</keyword>
<name>A0A8K0X0Y7_9PEZI</name>
<gene>
    <name evidence="9" type="ORF">B0T11DRAFT_312282</name>
</gene>
<feature type="transmembrane region" description="Helical" evidence="7">
    <location>
        <begin position="402"/>
        <end position="423"/>
    </location>
</feature>
<feature type="transmembrane region" description="Helical" evidence="7">
    <location>
        <begin position="116"/>
        <end position="134"/>
    </location>
</feature>
<keyword evidence="5 7" id="KW-0472">Membrane</keyword>
<feature type="transmembrane region" description="Helical" evidence="7">
    <location>
        <begin position="146"/>
        <end position="166"/>
    </location>
</feature>
<comment type="caution">
    <text evidence="9">The sequence shown here is derived from an EMBL/GenBank/DDBJ whole genome shotgun (WGS) entry which is preliminary data.</text>
</comment>
<dbReference type="InterPro" id="IPR011701">
    <property type="entry name" value="MFS"/>
</dbReference>
<sequence>MSHPGTAREQPSEKAPMSDNLAAPAPPPSAVDGKTSPEEDALVRKLDWRLMPMLWFMYWFNYLDRNAITVARLDGLEKELGLSSTQYQTCVAILFVGYICAQIPSNMLITRLRPSYYMAGGMALWSIISVLTAVTHDYKGMILTRFFLGIAEAPFYPGALYLVSMFYTKDEIATRMSILFTANICGTAFAGLLAIGVFEMSGVAGISGWRWLFILFGIVSFIFAVASAWVLPDEPYNTRWLTEDERRLAVSRMETDTTELKANTSTWRGLLDALKDVRLWVLIFMQHLHLAASGYKNFFPSIVETLGFSRNITLALTCPPYLIAGGFCIIWAWSSGRYNERVWHITVAKAIAVVGFVLACATLNTGARYFAMCTFATGVYACNSIIMGWVSSTCGQNRELKSISMGIVNCIATIAAVYTPYLWPSSDAPRFVTAMATNAGFSISSAILAWVLKWMLIRENRRLSLSPNDDGRRYVY</sequence>
<dbReference type="PROSITE" id="PS50850">
    <property type="entry name" value="MFS"/>
    <property type="match status" value="1"/>
</dbReference>
<evidence type="ECO:0000313" key="9">
    <source>
        <dbReference type="EMBL" id="KAH7353691.1"/>
    </source>
</evidence>
<dbReference type="FunFam" id="1.20.1250.20:FF:000057">
    <property type="entry name" value="MFS general substrate transporter"/>
    <property type="match status" value="1"/>
</dbReference>
<keyword evidence="10" id="KW-1185">Reference proteome</keyword>
<evidence type="ECO:0000256" key="7">
    <source>
        <dbReference type="SAM" id="Phobius"/>
    </source>
</evidence>
<dbReference type="FunFam" id="1.20.1250.20:FF:000013">
    <property type="entry name" value="MFS general substrate transporter"/>
    <property type="match status" value="1"/>
</dbReference>
<evidence type="ECO:0000256" key="2">
    <source>
        <dbReference type="ARBA" id="ARBA00022448"/>
    </source>
</evidence>
<feature type="transmembrane region" description="Helical" evidence="7">
    <location>
        <begin position="345"/>
        <end position="363"/>
    </location>
</feature>
<feature type="transmembrane region" description="Helical" evidence="7">
    <location>
        <begin position="312"/>
        <end position="333"/>
    </location>
</feature>
<dbReference type="EMBL" id="JAGPXD010000005">
    <property type="protein sequence ID" value="KAH7353691.1"/>
    <property type="molecule type" value="Genomic_DNA"/>
</dbReference>
<evidence type="ECO:0000259" key="8">
    <source>
        <dbReference type="PROSITE" id="PS50850"/>
    </source>
</evidence>
<evidence type="ECO:0000256" key="6">
    <source>
        <dbReference type="SAM" id="MobiDB-lite"/>
    </source>
</evidence>
<feature type="transmembrane region" description="Helical" evidence="7">
    <location>
        <begin position="277"/>
        <end position="292"/>
    </location>
</feature>
<dbReference type="GO" id="GO:0016020">
    <property type="term" value="C:membrane"/>
    <property type="evidence" value="ECO:0007669"/>
    <property type="project" value="UniProtKB-SubCell"/>
</dbReference>
<feature type="region of interest" description="Disordered" evidence="6">
    <location>
        <begin position="1"/>
        <end position="37"/>
    </location>
</feature>
<feature type="domain" description="Major facilitator superfamily (MFS) profile" evidence="8">
    <location>
        <begin position="50"/>
        <end position="461"/>
    </location>
</feature>
<dbReference type="GO" id="GO:0022857">
    <property type="term" value="F:transmembrane transporter activity"/>
    <property type="evidence" value="ECO:0007669"/>
    <property type="project" value="InterPro"/>
</dbReference>
<evidence type="ECO:0000256" key="5">
    <source>
        <dbReference type="ARBA" id="ARBA00023136"/>
    </source>
</evidence>
<evidence type="ECO:0000256" key="1">
    <source>
        <dbReference type="ARBA" id="ARBA00004141"/>
    </source>
</evidence>
<feature type="transmembrane region" description="Helical" evidence="7">
    <location>
        <begin position="369"/>
        <end position="390"/>
    </location>
</feature>
<organism evidence="9 10">
    <name type="scientific">Plectosphaerella cucumerina</name>
    <dbReference type="NCBI Taxonomy" id="40658"/>
    <lineage>
        <taxon>Eukaryota</taxon>
        <taxon>Fungi</taxon>
        <taxon>Dikarya</taxon>
        <taxon>Ascomycota</taxon>
        <taxon>Pezizomycotina</taxon>
        <taxon>Sordariomycetes</taxon>
        <taxon>Hypocreomycetidae</taxon>
        <taxon>Glomerellales</taxon>
        <taxon>Plectosphaerellaceae</taxon>
        <taxon>Plectosphaerella</taxon>
    </lineage>
</organism>
<dbReference type="InterPro" id="IPR020846">
    <property type="entry name" value="MFS_dom"/>
</dbReference>
<dbReference type="PANTHER" id="PTHR43791">
    <property type="entry name" value="PERMEASE-RELATED"/>
    <property type="match status" value="1"/>
</dbReference>
<accession>A0A8K0X0Y7</accession>
<comment type="subcellular location">
    <subcellularLocation>
        <location evidence="1">Membrane</location>
        <topology evidence="1">Multi-pass membrane protein</topology>
    </subcellularLocation>
</comment>
<dbReference type="SUPFAM" id="SSF103473">
    <property type="entry name" value="MFS general substrate transporter"/>
    <property type="match status" value="1"/>
</dbReference>
<evidence type="ECO:0000313" key="10">
    <source>
        <dbReference type="Proteomes" id="UP000813385"/>
    </source>
</evidence>
<dbReference type="InterPro" id="IPR036259">
    <property type="entry name" value="MFS_trans_sf"/>
</dbReference>
<dbReference type="Gene3D" id="1.20.1250.20">
    <property type="entry name" value="MFS general substrate transporter like domains"/>
    <property type="match status" value="2"/>
</dbReference>
<keyword evidence="4 7" id="KW-1133">Transmembrane helix</keyword>
<evidence type="ECO:0000256" key="4">
    <source>
        <dbReference type="ARBA" id="ARBA00022989"/>
    </source>
</evidence>
<proteinExistence type="predicted"/>
<feature type="transmembrane region" description="Helical" evidence="7">
    <location>
        <begin position="210"/>
        <end position="231"/>
    </location>
</feature>
<dbReference type="OrthoDB" id="2250022at2759"/>